<organism evidence="1">
    <name type="scientific">marine metagenome</name>
    <dbReference type="NCBI Taxonomy" id="408172"/>
    <lineage>
        <taxon>unclassified sequences</taxon>
        <taxon>metagenomes</taxon>
        <taxon>ecological metagenomes</taxon>
    </lineage>
</organism>
<dbReference type="InterPro" id="IPR006597">
    <property type="entry name" value="Sel1-like"/>
</dbReference>
<protein>
    <recommendedName>
        <fullName evidence="2">Sel1 repeat family protein</fullName>
    </recommendedName>
</protein>
<evidence type="ECO:0000313" key="1">
    <source>
        <dbReference type="EMBL" id="SVC05574.1"/>
    </source>
</evidence>
<dbReference type="EMBL" id="UINC01070995">
    <property type="protein sequence ID" value="SVC05574.1"/>
    <property type="molecule type" value="Genomic_DNA"/>
</dbReference>
<dbReference type="InterPro" id="IPR050767">
    <property type="entry name" value="Sel1_AlgK"/>
</dbReference>
<feature type="non-terminal residue" evidence="1">
    <location>
        <position position="1"/>
    </location>
</feature>
<dbReference type="InterPro" id="IPR011990">
    <property type="entry name" value="TPR-like_helical_dom_sf"/>
</dbReference>
<proteinExistence type="predicted"/>
<name>A0A382J0G0_9ZZZZ</name>
<dbReference type="PANTHER" id="PTHR11102:SF160">
    <property type="entry name" value="ERAD-ASSOCIATED E3 UBIQUITIN-PROTEIN LIGASE COMPONENT HRD3"/>
    <property type="match status" value="1"/>
</dbReference>
<sequence length="234" mass="25556">EQGLTEAMRWIHLTAEQGSASAQFTLGVMYAEGGGVERDETEAVVWINQAVTQGHVEAMEWVRMMAEEGNAAAQLTLGGMYFSGSGVEEDAAEGIRWWRLAADQGHPPAQTGLGGRYFNGRGVPKDEVEAARWYRMAAEQGDAEVLAWMHLTAEEGSVAVQGNLGEMYADGRGVVPDAVQAHLWLSLAVARGSEEQRNAYSAARDTVAQRMTRDQIADAQRLAREWEAAHPREP</sequence>
<reference evidence="1" key="1">
    <citation type="submission" date="2018-05" db="EMBL/GenBank/DDBJ databases">
        <authorList>
            <person name="Lanie J.A."/>
            <person name="Ng W.-L."/>
            <person name="Kazmierczak K.M."/>
            <person name="Andrzejewski T.M."/>
            <person name="Davidsen T.M."/>
            <person name="Wayne K.J."/>
            <person name="Tettelin H."/>
            <person name="Glass J.I."/>
            <person name="Rusch D."/>
            <person name="Podicherti R."/>
            <person name="Tsui H.-C.T."/>
            <person name="Winkler M.E."/>
        </authorList>
    </citation>
    <scope>NUCLEOTIDE SEQUENCE</scope>
</reference>
<dbReference type="Pfam" id="PF08238">
    <property type="entry name" value="Sel1"/>
    <property type="match status" value="5"/>
</dbReference>
<dbReference type="SMART" id="SM00671">
    <property type="entry name" value="SEL1"/>
    <property type="match status" value="4"/>
</dbReference>
<dbReference type="SUPFAM" id="SSF81901">
    <property type="entry name" value="HCP-like"/>
    <property type="match status" value="3"/>
</dbReference>
<accession>A0A382J0G0</accession>
<dbReference type="PANTHER" id="PTHR11102">
    <property type="entry name" value="SEL-1-LIKE PROTEIN"/>
    <property type="match status" value="1"/>
</dbReference>
<gene>
    <name evidence="1" type="ORF">METZ01_LOCUS258428</name>
</gene>
<dbReference type="AlphaFoldDB" id="A0A382J0G0"/>
<evidence type="ECO:0008006" key="2">
    <source>
        <dbReference type="Google" id="ProtNLM"/>
    </source>
</evidence>
<dbReference type="Gene3D" id="1.25.40.10">
    <property type="entry name" value="Tetratricopeptide repeat domain"/>
    <property type="match status" value="2"/>
</dbReference>